<dbReference type="InterPro" id="IPR026395">
    <property type="entry name" value="CshA_fibril"/>
</dbReference>
<accession>A0A022L163</accession>
<evidence type="ECO:0000256" key="1">
    <source>
        <dbReference type="SAM" id="Phobius"/>
    </source>
</evidence>
<name>A0A022L163_9MICO</name>
<organism evidence="4 5">
    <name type="scientific">Brachybacterium muris UCD-AY4</name>
    <dbReference type="NCBI Taxonomy" id="1249481"/>
    <lineage>
        <taxon>Bacteria</taxon>
        <taxon>Bacillati</taxon>
        <taxon>Actinomycetota</taxon>
        <taxon>Actinomycetes</taxon>
        <taxon>Micrococcales</taxon>
        <taxon>Dermabacteraceae</taxon>
        <taxon>Brachybacterium</taxon>
    </lineage>
</organism>
<evidence type="ECO:0000313" key="4">
    <source>
        <dbReference type="EMBL" id="EYT49474.1"/>
    </source>
</evidence>
<dbReference type="NCBIfam" id="TIGR04225">
    <property type="entry name" value="CshA_fibril_rpt"/>
    <property type="match status" value="1"/>
</dbReference>
<evidence type="ECO:0000259" key="3">
    <source>
        <dbReference type="Pfam" id="PF19076"/>
    </source>
</evidence>
<keyword evidence="1" id="KW-0472">Membrane</keyword>
<keyword evidence="1" id="KW-0812">Transmembrane</keyword>
<dbReference type="RefSeq" id="WP_020380569.1">
    <property type="nucleotide sequence ID" value="NZ_AORC01000009.1"/>
</dbReference>
<sequence length="648" mass="67501">MRDPRSPRSRGALPLRAATLLTTALLVTGVAAPAGAIGEDGPFEVPLESTTLPIAPGSATAVPLDSLLEDATQTELDHGTARLEIPAELPAEQASRMTLGEDGDTLTIQDEGTWGIVGRDIVFTPAPGVVGGELPIALTIESIHGHRSEPVTLTPVVLASTDTEGRGSAGEPVELTPDELVPEGGRIQLQLDALPAGSAKTQDGSSLYIPEQGRWVASADDATVTYEPSGTRLGRQPDPVRYLVVDEEGGPLSSGRVAVTVPVISDLYHSAPFGEDIVYSVGEAQQFVDPSTLALVPPPGDAAEVISETEVVVPGQGTWTLDRDTATVRFSPESPLVDQAAAMGVRGGDGEGAEAAPALLSPSYPLLVDRTQAALPGETLVFDLSVGVRDVRADSIRFDPEPLSEDAIISGNGLALRQPGEGTWRIEEESRTITMTPDASFRGESTPVGIIGSGVYADNPVDAALTAVVSPTIATLRDDEERTAPGAAITVDVLANDTAGSGSQALVPSSLKIRSMQATNLADLWDGTGERLVVPSEGEYSVAQNGSITFTPEEGFVGRTSPIIYVVWDSQGIPTQASLTIEVDPAVAGGGEPRTDPSGINSLLAGLLPASRSTSVVFGTVVLLLMFAGVISLWIGSRMELDRRDWED</sequence>
<feature type="signal peptide" evidence="2">
    <location>
        <begin position="1"/>
        <end position="36"/>
    </location>
</feature>
<evidence type="ECO:0000313" key="5">
    <source>
        <dbReference type="Proteomes" id="UP000019754"/>
    </source>
</evidence>
<dbReference type="Pfam" id="PF19076">
    <property type="entry name" value="CshA_repeat"/>
    <property type="match status" value="1"/>
</dbReference>
<keyword evidence="5" id="KW-1185">Reference proteome</keyword>
<comment type="caution">
    <text evidence="4">The sequence shown here is derived from an EMBL/GenBank/DDBJ whole genome shotgun (WGS) entry which is preliminary data.</text>
</comment>
<protein>
    <recommendedName>
        <fullName evidence="3">CshA domain-containing protein</fullName>
    </recommendedName>
</protein>
<dbReference type="EMBL" id="AORC01000009">
    <property type="protein sequence ID" value="EYT49474.1"/>
    <property type="molecule type" value="Genomic_DNA"/>
</dbReference>
<dbReference type="HOGENOM" id="CLU_422541_0_0_11"/>
<dbReference type="AlphaFoldDB" id="A0A022L163"/>
<reference evidence="4 5" key="1">
    <citation type="journal article" date="2013" name="Genome Announc.">
        <title>Draft genome sequence of an Actinobacterium, Brachybacterium muris strain UCD-AY4.</title>
        <authorList>
            <person name="Lo J.R."/>
            <person name="Lang J.M."/>
            <person name="Darling A.E."/>
            <person name="Eisen J.A."/>
            <person name="Coil D.A."/>
        </authorList>
    </citation>
    <scope>NUCLEOTIDE SEQUENCE [LARGE SCALE GENOMIC DNA]</scope>
    <source>
        <strain evidence="4 5">UCD-AY4</strain>
    </source>
</reference>
<proteinExistence type="predicted"/>
<keyword evidence="1" id="KW-1133">Transmembrane helix</keyword>
<dbReference type="Proteomes" id="UP000019754">
    <property type="component" value="Unassembled WGS sequence"/>
</dbReference>
<dbReference type="STRING" id="1249481.D641_0108655"/>
<evidence type="ECO:0000256" key="2">
    <source>
        <dbReference type="SAM" id="SignalP"/>
    </source>
</evidence>
<keyword evidence="2" id="KW-0732">Signal</keyword>
<dbReference type="OrthoDB" id="3795101at2"/>
<feature type="domain" description="CshA" evidence="3">
    <location>
        <begin position="523"/>
        <end position="583"/>
    </location>
</feature>
<feature type="transmembrane region" description="Helical" evidence="1">
    <location>
        <begin position="616"/>
        <end position="635"/>
    </location>
</feature>
<gene>
    <name evidence="4" type="ORF">D641_0108655</name>
</gene>
<feature type="chain" id="PRO_5001504953" description="CshA domain-containing protein" evidence="2">
    <location>
        <begin position="37"/>
        <end position="648"/>
    </location>
</feature>